<evidence type="ECO:0000256" key="1">
    <source>
        <dbReference type="ARBA" id="ARBA00005417"/>
    </source>
</evidence>
<dbReference type="Proteomes" id="UP000190675">
    <property type="component" value="Chromosome I"/>
</dbReference>
<evidence type="ECO:0000313" key="7">
    <source>
        <dbReference type="EMBL" id="SHH09955.1"/>
    </source>
</evidence>
<dbReference type="Pfam" id="PF08402">
    <property type="entry name" value="TOBE_2"/>
    <property type="match status" value="1"/>
</dbReference>
<dbReference type="Gene3D" id="3.40.50.300">
    <property type="entry name" value="P-loop containing nucleotide triphosphate hydrolases"/>
    <property type="match status" value="1"/>
</dbReference>
<dbReference type="GO" id="GO:0043190">
    <property type="term" value="C:ATP-binding cassette (ABC) transporter complex"/>
    <property type="evidence" value="ECO:0007669"/>
    <property type="project" value="InterPro"/>
</dbReference>
<dbReference type="InterPro" id="IPR003439">
    <property type="entry name" value="ABC_transporter-like_ATP-bd"/>
</dbReference>
<feature type="domain" description="ABC transporter" evidence="6">
    <location>
        <begin position="55"/>
        <end position="285"/>
    </location>
</feature>
<evidence type="ECO:0000313" key="8">
    <source>
        <dbReference type="Proteomes" id="UP000190675"/>
    </source>
</evidence>
<organism evidence="7 8">
    <name type="scientific">Bradyrhizobium erythrophlei</name>
    <dbReference type="NCBI Taxonomy" id="1437360"/>
    <lineage>
        <taxon>Bacteria</taxon>
        <taxon>Pseudomonadati</taxon>
        <taxon>Pseudomonadota</taxon>
        <taxon>Alphaproteobacteria</taxon>
        <taxon>Hyphomicrobiales</taxon>
        <taxon>Nitrobacteraceae</taxon>
        <taxon>Bradyrhizobium</taxon>
    </lineage>
</organism>
<comment type="function">
    <text evidence="5">Involved in beta-(1--&gt;2)glucan export. Transmembrane domains (TMD) form a pore in the inner membrane and the ATP-binding domain (NBD) is responsible for energy generation.</text>
</comment>
<gene>
    <name evidence="7" type="ORF">SAMN05444169_5740</name>
</gene>
<comment type="similarity">
    <text evidence="1">Belongs to the ABC transporter superfamily.</text>
</comment>
<evidence type="ECO:0000256" key="5">
    <source>
        <dbReference type="ARBA" id="ARBA00024722"/>
    </source>
</evidence>
<dbReference type="GO" id="GO:0005524">
    <property type="term" value="F:ATP binding"/>
    <property type="evidence" value="ECO:0007669"/>
    <property type="project" value="UniProtKB-KW"/>
</dbReference>
<keyword evidence="2" id="KW-0813">Transport</keyword>
<dbReference type="Gene3D" id="2.40.50.100">
    <property type="match status" value="1"/>
</dbReference>
<dbReference type="SMART" id="SM00382">
    <property type="entry name" value="AAA"/>
    <property type="match status" value="1"/>
</dbReference>
<dbReference type="GO" id="GO:0015697">
    <property type="term" value="P:quaternary ammonium group transport"/>
    <property type="evidence" value="ECO:0007669"/>
    <property type="project" value="UniProtKB-ARBA"/>
</dbReference>
<accession>A0A1M5Q7A6</accession>
<sequence length="405" mass="44225">MDAIRAFPPLRSRRSDAFRMLWRLARNDFGPEVDDVASDRAPAGEPAEQSSRVKLHVRGIAKAYGTSMVLKPLELKVVAGELLAVLGPSGSGKTTLLQIICGLVEPSSGRLVIDGRDETDNPADKRDIGVVFQNYALFPHLTVRENVAFPLQMRGTPADKVRSRVEATLAMVGLSEFASRFPRELSGGQQQRVALARCFVYRPSLILMDESLSALDKKLRDSMRIEIKRLHRETGATIIFVTHDQEEALALADRICLMNDGRIEQLGKPEDIYERPANTFVADFIGASNLIYGTIAAGGRIETADGVLPLPDGCSAPVGEQAALVVRPEKLLLCKNDDGFLSGRVEESIYAGSETRLLVRLPSDTVLTVRRDAGLPPVAIGENVFLRWDRQQARLLEGGSAAAIT</sequence>
<protein>
    <submittedName>
        <fullName evidence="7">Putative spermidine/putrescine transport system ATP-binding protein</fullName>
    </submittedName>
</protein>
<evidence type="ECO:0000256" key="4">
    <source>
        <dbReference type="ARBA" id="ARBA00022840"/>
    </source>
</evidence>
<dbReference type="GO" id="GO:0016887">
    <property type="term" value="F:ATP hydrolysis activity"/>
    <property type="evidence" value="ECO:0007669"/>
    <property type="project" value="InterPro"/>
</dbReference>
<dbReference type="PANTHER" id="PTHR42781:SF4">
    <property type="entry name" value="SPERMIDINE_PUTRESCINE IMPORT ATP-BINDING PROTEIN POTA"/>
    <property type="match status" value="1"/>
</dbReference>
<dbReference type="SUPFAM" id="SSF52540">
    <property type="entry name" value="P-loop containing nucleoside triphosphate hydrolases"/>
    <property type="match status" value="1"/>
</dbReference>
<dbReference type="PROSITE" id="PS00211">
    <property type="entry name" value="ABC_TRANSPORTER_1"/>
    <property type="match status" value="1"/>
</dbReference>
<evidence type="ECO:0000256" key="3">
    <source>
        <dbReference type="ARBA" id="ARBA00022741"/>
    </source>
</evidence>
<dbReference type="InterPro" id="IPR017871">
    <property type="entry name" value="ABC_transporter-like_CS"/>
</dbReference>
<dbReference type="PROSITE" id="PS50893">
    <property type="entry name" value="ABC_TRANSPORTER_2"/>
    <property type="match status" value="1"/>
</dbReference>
<dbReference type="AlphaFoldDB" id="A0A1M5Q7A6"/>
<dbReference type="InterPro" id="IPR050093">
    <property type="entry name" value="ABC_SmlMolc_Importer"/>
</dbReference>
<proteinExistence type="inferred from homology"/>
<dbReference type="InterPro" id="IPR003593">
    <property type="entry name" value="AAA+_ATPase"/>
</dbReference>
<keyword evidence="3" id="KW-0547">Nucleotide-binding</keyword>
<name>A0A1M5Q7A6_9BRAD</name>
<evidence type="ECO:0000256" key="2">
    <source>
        <dbReference type="ARBA" id="ARBA00022448"/>
    </source>
</evidence>
<dbReference type="InterPro" id="IPR008995">
    <property type="entry name" value="Mo/tungstate-bd_C_term_dom"/>
</dbReference>
<dbReference type="EMBL" id="LT670818">
    <property type="protein sequence ID" value="SHH09955.1"/>
    <property type="molecule type" value="Genomic_DNA"/>
</dbReference>
<keyword evidence="4 7" id="KW-0067">ATP-binding</keyword>
<dbReference type="OrthoDB" id="9802264at2"/>
<dbReference type="FunFam" id="3.40.50.300:FF:000425">
    <property type="entry name" value="Probable ABC transporter, ATP-binding subunit"/>
    <property type="match status" value="1"/>
</dbReference>
<evidence type="ECO:0000259" key="6">
    <source>
        <dbReference type="PROSITE" id="PS50893"/>
    </source>
</evidence>
<dbReference type="InterPro" id="IPR013611">
    <property type="entry name" value="Transp-assoc_OB_typ2"/>
</dbReference>
<dbReference type="SUPFAM" id="SSF50331">
    <property type="entry name" value="MOP-like"/>
    <property type="match status" value="1"/>
</dbReference>
<dbReference type="GO" id="GO:0022857">
    <property type="term" value="F:transmembrane transporter activity"/>
    <property type="evidence" value="ECO:0007669"/>
    <property type="project" value="InterPro"/>
</dbReference>
<dbReference type="InterPro" id="IPR027417">
    <property type="entry name" value="P-loop_NTPase"/>
</dbReference>
<dbReference type="PANTHER" id="PTHR42781">
    <property type="entry name" value="SPERMIDINE/PUTRESCINE IMPORT ATP-BINDING PROTEIN POTA"/>
    <property type="match status" value="1"/>
</dbReference>
<reference evidence="7 8" key="1">
    <citation type="submission" date="2016-11" db="EMBL/GenBank/DDBJ databases">
        <authorList>
            <person name="Jaros S."/>
            <person name="Januszkiewicz K."/>
            <person name="Wedrychowicz H."/>
        </authorList>
    </citation>
    <scope>NUCLEOTIDE SEQUENCE [LARGE SCALE GENOMIC DNA]</scope>
    <source>
        <strain evidence="7 8">GAS242</strain>
    </source>
</reference>
<dbReference type="Pfam" id="PF00005">
    <property type="entry name" value="ABC_tran"/>
    <property type="match status" value="1"/>
</dbReference>